<feature type="compositionally biased region" description="Polar residues" evidence="1">
    <location>
        <begin position="7"/>
        <end position="17"/>
    </location>
</feature>
<feature type="region of interest" description="Disordered" evidence="1">
    <location>
        <begin position="1"/>
        <end position="166"/>
    </location>
</feature>
<feature type="region of interest" description="Disordered" evidence="1">
    <location>
        <begin position="204"/>
        <end position="232"/>
    </location>
</feature>
<reference evidence="2" key="1">
    <citation type="submission" date="2013-07" db="EMBL/GenBank/DDBJ databases">
        <title>Transcriptome sequencing and developmental regulation of gene expression in Anopheles aquasalis.</title>
        <authorList>
            <consortium name="Brazilian Malaria Network (MCT/CNPq/MS/SCTIE/DECIT/PRONEX 555648/2009-5) and Research Network on Bioactive Molecules from Arthropod Vectors (NAP-MOBIARVE"/>
            <consortium name="University of Sao Paulo)"/>
            <person name="Marinotti O."/>
            <person name="Ribeiro J.M.C."/>
            <person name="Costa-da-Silva A.L."/>
            <person name="Silva M.C.P."/>
            <person name="Lopes A.R."/>
            <person name="Barros M.S."/>
            <person name="Sa-Nunes A."/>
            <person name="Konjin B.B."/>
            <person name="Carvalho E."/>
            <person name="Suesdek L."/>
            <person name="Silva-Neto M.A.C."/>
            <person name="Capurro M.L."/>
        </authorList>
    </citation>
    <scope>NUCLEOTIDE SEQUENCE</scope>
    <source>
        <tissue evidence="2">Whole body</tissue>
    </source>
</reference>
<feature type="compositionally biased region" description="Low complexity" evidence="1">
    <location>
        <begin position="346"/>
        <end position="362"/>
    </location>
</feature>
<dbReference type="EMBL" id="GAMD01001337">
    <property type="protein sequence ID" value="JAB00254.1"/>
    <property type="molecule type" value="mRNA"/>
</dbReference>
<accession>T1E9H8</accession>
<dbReference type="AlphaFoldDB" id="T1E9H8"/>
<evidence type="ECO:0000313" key="2">
    <source>
        <dbReference type="EMBL" id="JAB00254.1"/>
    </source>
</evidence>
<feature type="region of interest" description="Disordered" evidence="1">
    <location>
        <begin position="250"/>
        <end position="380"/>
    </location>
</feature>
<evidence type="ECO:0000256" key="1">
    <source>
        <dbReference type="SAM" id="MobiDB-lite"/>
    </source>
</evidence>
<feature type="compositionally biased region" description="Basic and acidic residues" evidence="1">
    <location>
        <begin position="205"/>
        <end position="214"/>
    </location>
</feature>
<sequence length="391" mass="41755">LDAPSVVNPSPSGSFGSLNALPHPRYHSTLAPLYQKSSSPSRGPATSVPTGGGSGRALTSRFPKSHRTGASVLPRPINLRTAGELRRGSTAGLNVVSQRPPLPPKIEQRSHSYDGLLDDDSSVRGSHARRHRRLGGRTTTEGQDMADGSGAAAAAAADVAASPNTGTSLKAKLATTTAMVRKRDDDHVNRKSFKQDVAGVVTEGMTRDTGETIKSKNRRSRSMDDLFDDDGVAGFDYLDNTQSMETLLAANEDELTARDSEPEASCSSPEPPSSPIRTLGGGNICFNRRFVHDDEQQATTSEGDQGEEEEGVDQPQESLCEKETITVDSTPRYEADEDGDQVSMRSSLTSHTSTASGATSPTVDGDGKESKKPPKPLMQRYVKKVKSLMKM</sequence>
<protein>
    <submittedName>
        <fullName evidence="2">Uncharacterized protein</fullName>
    </submittedName>
</protein>
<proteinExistence type="evidence at transcript level"/>
<organism evidence="2">
    <name type="scientific">Anopheles aquasalis</name>
    <name type="common">Malaria mosquito</name>
    <dbReference type="NCBI Taxonomy" id="42839"/>
    <lineage>
        <taxon>Eukaryota</taxon>
        <taxon>Metazoa</taxon>
        <taxon>Ecdysozoa</taxon>
        <taxon>Arthropoda</taxon>
        <taxon>Hexapoda</taxon>
        <taxon>Insecta</taxon>
        <taxon>Pterygota</taxon>
        <taxon>Neoptera</taxon>
        <taxon>Endopterygota</taxon>
        <taxon>Diptera</taxon>
        <taxon>Nematocera</taxon>
        <taxon>Culicoidea</taxon>
        <taxon>Culicidae</taxon>
        <taxon>Anophelinae</taxon>
        <taxon>Anopheles</taxon>
    </lineage>
</organism>
<feature type="compositionally biased region" description="Low complexity" evidence="1">
    <location>
        <begin position="136"/>
        <end position="162"/>
    </location>
</feature>
<dbReference type="VEuPathDB" id="VectorBase:AAQUA_008914"/>
<name>T1E9H8_ANOAQ</name>
<feature type="non-terminal residue" evidence="2">
    <location>
        <position position="1"/>
    </location>
</feature>
<feature type="compositionally biased region" description="Basic residues" evidence="1">
    <location>
        <begin position="126"/>
        <end position="135"/>
    </location>
</feature>